<comment type="similarity">
    <text evidence="1">Belongs to the RRF family.</text>
</comment>
<dbReference type="Gene3D" id="1.10.132.20">
    <property type="entry name" value="Ribosome-recycling factor"/>
    <property type="match status" value="1"/>
</dbReference>
<reference evidence="6" key="1">
    <citation type="submission" date="2017-09" db="EMBL/GenBank/DDBJ databases">
        <title>Depth-based differentiation of microbial function through sediment-hosted aquifers and enrichment of novel symbionts in the deep terrestrial subsurface.</title>
        <authorList>
            <person name="Probst A.J."/>
            <person name="Ladd B."/>
            <person name="Jarett J.K."/>
            <person name="Geller-Mcgrath D.E."/>
            <person name="Sieber C.M.K."/>
            <person name="Emerson J.B."/>
            <person name="Anantharaman K."/>
            <person name="Thomas B.C."/>
            <person name="Malmstrom R."/>
            <person name="Stieglmeier M."/>
            <person name="Klingl A."/>
            <person name="Woyke T."/>
            <person name="Ryan C.M."/>
            <person name="Banfield J.F."/>
        </authorList>
    </citation>
    <scope>NUCLEOTIDE SEQUENCE [LARGE SCALE GENOMIC DNA]</scope>
</reference>
<dbReference type="PANTHER" id="PTHR20982:SF3">
    <property type="entry name" value="MITOCHONDRIAL RIBOSOME RECYCLING FACTOR PSEUDO 1"/>
    <property type="match status" value="1"/>
</dbReference>
<organism evidence="5 6">
    <name type="scientific">Candidatus Berkelbacteria bacterium CG_4_10_14_0_2_um_filter_35_9_33_12</name>
    <dbReference type="NCBI Taxonomy" id="1974499"/>
    <lineage>
        <taxon>Bacteria</taxon>
        <taxon>Candidatus Berkelbacteria</taxon>
    </lineage>
</organism>
<proteinExistence type="inferred from homology"/>
<dbReference type="InterPro" id="IPR036191">
    <property type="entry name" value="RRF_sf"/>
</dbReference>
<keyword evidence="2" id="KW-0648">Protein biosynthesis</keyword>
<evidence type="ECO:0000259" key="4">
    <source>
        <dbReference type="Pfam" id="PF01765"/>
    </source>
</evidence>
<keyword evidence="3" id="KW-0175">Coiled coil</keyword>
<dbReference type="InterPro" id="IPR023584">
    <property type="entry name" value="Ribosome_recyc_fac_dom"/>
</dbReference>
<dbReference type="PANTHER" id="PTHR20982">
    <property type="entry name" value="RIBOSOME RECYCLING FACTOR"/>
    <property type="match status" value="1"/>
</dbReference>
<evidence type="ECO:0000313" key="5">
    <source>
        <dbReference type="EMBL" id="PJA20646.1"/>
    </source>
</evidence>
<dbReference type="GO" id="GO:0043023">
    <property type="term" value="F:ribosomal large subunit binding"/>
    <property type="evidence" value="ECO:0007669"/>
    <property type="project" value="TreeGrafter"/>
</dbReference>
<dbReference type="EMBL" id="PFQF01000021">
    <property type="protein sequence ID" value="PJA20646.1"/>
    <property type="molecule type" value="Genomic_DNA"/>
</dbReference>
<dbReference type="InterPro" id="IPR002661">
    <property type="entry name" value="Ribosome_recyc_fac"/>
</dbReference>
<name>A0A2M7W4E2_9BACT</name>
<protein>
    <submittedName>
        <fullName evidence="5">Ribosome recycling factor</fullName>
    </submittedName>
</protein>
<feature type="domain" description="Ribosome recycling factor" evidence="4">
    <location>
        <begin position="21"/>
        <end position="182"/>
    </location>
</feature>
<dbReference type="Proteomes" id="UP000230137">
    <property type="component" value="Unassembled WGS sequence"/>
</dbReference>
<sequence length="185" mass="21187">MYQRIVDQLENEMTDIVSQFDDQLKNIHAGRASTAFVEGIKVSSYGTNLPLKQIATISVPEPNVILISPWDISQKESVITAIKASDIDVNSNDDGKNIRLVFPPMNEERRGELKKIVKTKSEEARVVLRNLRENSWKQIQKMEKEKAITEDDKYEAEKNLNKQIAKFNEDIEAISEKKNNQLDNI</sequence>
<comment type="caution">
    <text evidence="5">The sequence shown here is derived from an EMBL/GenBank/DDBJ whole genome shotgun (WGS) entry which is preliminary data.</text>
</comment>
<evidence type="ECO:0000256" key="3">
    <source>
        <dbReference type="SAM" id="Coils"/>
    </source>
</evidence>
<dbReference type="AlphaFoldDB" id="A0A2M7W4E2"/>
<dbReference type="SUPFAM" id="SSF55194">
    <property type="entry name" value="Ribosome recycling factor, RRF"/>
    <property type="match status" value="1"/>
</dbReference>
<gene>
    <name evidence="5" type="ORF">COX60_01190</name>
</gene>
<evidence type="ECO:0000313" key="6">
    <source>
        <dbReference type="Proteomes" id="UP000230137"/>
    </source>
</evidence>
<dbReference type="Pfam" id="PF01765">
    <property type="entry name" value="RRF"/>
    <property type="match status" value="1"/>
</dbReference>
<dbReference type="FunFam" id="3.30.1360.40:FF:000001">
    <property type="entry name" value="Ribosome-recycling factor"/>
    <property type="match status" value="1"/>
</dbReference>
<evidence type="ECO:0000256" key="1">
    <source>
        <dbReference type="ARBA" id="ARBA00005912"/>
    </source>
</evidence>
<dbReference type="Gene3D" id="3.30.1360.40">
    <property type="match status" value="1"/>
</dbReference>
<feature type="coiled-coil region" evidence="3">
    <location>
        <begin position="139"/>
        <end position="184"/>
    </location>
</feature>
<evidence type="ECO:0000256" key="2">
    <source>
        <dbReference type="ARBA" id="ARBA00022917"/>
    </source>
</evidence>
<dbReference type="GO" id="GO:0006412">
    <property type="term" value="P:translation"/>
    <property type="evidence" value="ECO:0007669"/>
    <property type="project" value="UniProtKB-KW"/>
</dbReference>
<accession>A0A2M7W4E2</accession>